<organism evidence="1 2">
    <name type="scientific">Quercus lobata</name>
    <name type="common">Valley oak</name>
    <dbReference type="NCBI Taxonomy" id="97700"/>
    <lineage>
        <taxon>Eukaryota</taxon>
        <taxon>Viridiplantae</taxon>
        <taxon>Streptophyta</taxon>
        <taxon>Embryophyta</taxon>
        <taxon>Tracheophyta</taxon>
        <taxon>Spermatophyta</taxon>
        <taxon>Magnoliopsida</taxon>
        <taxon>eudicotyledons</taxon>
        <taxon>Gunneridae</taxon>
        <taxon>Pentapetalae</taxon>
        <taxon>rosids</taxon>
        <taxon>fabids</taxon>
        <taxon>Fagales</taxon>
        <taxon>Fagaceae</taxon>
        <taxon>Quercus</taxon>
    </lineage>
</organism>
<evidence type="ECO:0000313" key="1">
    <source>
        <dbReference type="EnsemblPlants" id="QL93p0100_0140:mrna"/>
    </source>
</evidence>
<reference evidence="1" key="1">
    <citation type="submission" date="2021-01" db="UniProtKB">
        <authorList>
            <consortium name="EnsemblPlants"/>
        </authorList>
    </citation>
    <scope>IDENTIFICATION</scope>
</reference>
<keyword evidence="2" id="KW-1185">Reference proteome</keyword>
<dbReference type="Gramene" id="QL93p0100_0140:mrna">
    <property type="protein sequence ID" value="QL93p0100_0140:mrna"/>
    <property type="gene ID" value="QL93p0100_0140"/>
</dbReference>
<name>A0A7N2N7H4_QUELO</name>
<proteinExistence type="predicted"/>
<protein>
    <submittedName>
        <fullName evidence="1">Uncharacterized protein</fullName>
    </submittedName>
</protein>
<sequence>MLLLETTPLILGIEHYRPNPLSSRVFVWRVGNGKDIRILGDKWLPRGSSHKLSRPDFSYTKILGMLQSRRIARTGFLEETMATSYPSQESFDEEKVALVVTIAWLLWSNQNSVRHGGTRKTSEALVQWASHYLIEYTAATDSIVVRPEIINVT</sequence>
<dbReference type="EnsemblPlants" id="QL93p0100_0140:mrna">
    <property type="protein sequence ID" value="QL93p0100_0140:mrna"/>
    <property type="gene ID" value="QL93p0100_0140"/>
</dbReference>
<dbReference type="InParanoid" id="A0A7N2N7H4"/>
<evidence type="ECO:0000313" key="2">
    <source>
        <dbReference type="Proteomes" id="UP000594261"/>
    </source>
</evidence>
<dbReference type="Proteomes" id="UP000594261">
    <property type="component" value="Unassembled WGS sequence"/>
</dbReference>
<accession>A0A7N2N7H4</accession>
<dbReference type="AlphaFoldDB" id="A0A7N2N7H4"/>